<dbReference type="EMBL" id="WEHX01000013">
    <property type="protein sequence ID" value="KAB7661930.1"/>
    <property type="molecule type" value="Genomic_DNA"/>
</dbReference>
<dbReference type="InterPro" id="IPR002838">
    <property type="entry name" value="AIM24"/>
</dbReference>
<dbReference type="InterPro" id="IPR036983">
    <property type="entry name" value="AIM24_sf"/>
</dbReference>
<dbReference type="RefSeq" id="WP_152157862.1">
    <property type="nucleotide sequence ID" value="NZ_WEHX01000013.1"/>
</dbReference>
<proteinExistence type="predicted"/>
<gene>
    <name evidence="1" type="ORF">GBM95_03775</name>
</gene>
<organism evidence="1 2">
    <name type="scientific">Sutterella seckii</name>
    <dbReference type="NCBI Taxonomy" id="1944635"/>
    <lineage>
        <taxon>Bacteria</taxon>
        <taxon>Pseudomonadati</taxon>
        <taxon>Pseudomonadota</taxon>
        <taxon>Betaproteobacteria</taxon>
        <taxon>Burkholderiales</taxon>
        <taxon>Sutterellaceae</taxon>
        <taxon>Sutterella</taxon>
    </lineage>
</organism>
<name>A0A6I1EVM6_9BURK</name>
<dbReference type="NCBIfam" id="TIGR00266">
    <property type="entry name" value="TIGR00266 family protein"/>
    <property type="match status" value="1"/>
</dbReference>
<sequence length="239" mass="25842">MVRFEAEGGVDPLLRATLDKGDSVATESGAMVAMDASLSLRGKTRGGFLNSIARKFLNDETFFQQWIEAEDAPGTVLLAPAFPGDIRILDVGPAEWMLADGCFLASTEGVDVTARMQGIGRALLADSGGFFIMKASGSGQLVVSGFGSVREMEVRPDKPVLIDNGHLVAWDASLDYEITLKTNRSGIFGRLVESQLSGEGFVLRFSGSGRILVSSRNQGSFLDWVFSRRPRDKAEKENE</sequence>
<dbReference type="Proteomes" id="UP000430564">
    <property type="component" value="Unassembled WGS sequence"/>
</dbReference>
<dbReference type="AlphaFoldDB" id="A0A6I1EVM6"/>
<dbReference type="PANTHER" id="PTHR43657">
    <property type="entry name" value="TRYPTOPHAN RNA-BINDING ATTENUATOR PROTEIN-LIKE PROTEIN"/>
    <property type="match status" value="1"/>
</dbReference>
<dbReference type="InterPro" id="IPR016031">
    <property type="entry name" value="Trp_RNA-bd_attenuator-like_dom"/>
</dbReference>
<dbReference type="OrthoDB" id="9779518at2"/>
<reference evidence="1 2" key="1">
    <citation type="submission" date="2019-10" db="EMBL/GenBank/DDBJ databases">
        <title>Genome diversity of Sutterella seckii.</title>
        <authorList>
            <person name="Chaplin A.V."/>
            <person name="Sokolova S.R."/>
            <person name="Mosin K.A."/>
            <person name="Ivanova E.L."/>
            <person name="Kochetkova T.O."/>
            <person name="Goltsov A.Y."/>
            <person name="Trofimov D.Y."/>
            <person name="Efimov B.A."/>
        </authorList>
    </citation>
    <scope>NUCLEOTIDE SEQUENCE [LARGE SCALE GENOMIC DNA]</scope>
    <source>
        <strain evidence="1 2">ASD393</strain>
    </source>
</reference>
<protein>
    <submittedName>
        <fullName evidence="1">TIGR00266 family protein</fullName>
    </submittedName>
</protein>
<dbReference type="SUPFAM" id="SSF51219">
    <property type="entry name" value="TRAP-like"/>
    <property type="match status" value="1"/>
</dbReference>
<evidence type="ECO:0000313" key="2">
    <source>
        <dbReference type="Proteomes" id="UP000430564"/>
    </source>
</evidence>
<dbReference type="Gene3D" id="3.60.160.10">
    <property type="entry name" value="Mitochondrial biogenesis AIM24"/>
    <property type="match status" value="1"/>
</dbReference>
<dbReference type="PANTHER" id="PTHR43657:SF1">
    <property type="entry name" value="ALTERED INHERITANCE OF MITOCHONDRIA PROTEIN 24, MITOCHONDRIAL"/>
    <property type="match status" value="1"/>
</dbReference>
<dbReference type="Pfam" id="PF01987">
    <property type="entry name" value="AIM24"/>
    <property type="match status" value="1"/>
</dbReference>
<evidence type="ECO:0000313" key="1">
    <source>
        <dbReference type="EMBL" id="KAB7661930.1"/>
    </source>
</evidence>
<comment type="caution">
    <text evidence="1">The sequence shown here is derived from an EMBL/GenBank/DDBJ whole genome shotgun (WGS) entry which is preliminary data.</text>
</comment>
<accession>A0A6I1EVM6</accession>